<dbReference type="EMBL" id="JBHSON010000067">
    <property type="protein sequence ID" value="MFC5751277.1"/>
    <property type="molecule type" value="Genomic_DNA"/>
</dbReference>
<dbReference type="Pfam" id="PF03009">
    <property type="entry name" value="GDPD"/>
    <property type="match status" value="1"/>
</dbReference>
<dbReference type="PANTHER" id="PTHR46211">
    <property type="entry name" value="GLYCEROPHOSPHORYL DIESTER PHOSPHODIESTERASE"/>
    <property type="match status" value="1"/>
</dbReference>
<evidence type="ECO:0000313" key="2">
    <source>
        <dbReference type="EMBL" id="MFC5751277.1"/>
    </source>
</evidence>
<keyword evidence="3" id="KW-1185">Reference proteome</keyword>
<sequence length="438" mass="48097">MIAHRGSGAFLAPENTTAAFDRGVADPDSHMLEFDVQVLKDGAGAVWHDPTVDRISTSTGPVTDLDSAAFKKLVIDPRSWFGGTAADTHPLLLNELLDRYAGLKPLLAHPKDTAAMRLTIDTLTRRGLQNTVQVQTFSRSDAVLARRAGFTVQVIVGNAQQAAIDTPEAIKADGIDRVSLWQGLPDSTIKQYVTAGLVVTCYDVNRHYRRDQLYALGVRGIDSDDPTYARGDHARYRRAGDPFATQNWWYGHLGQVQAANRLAAAHPDRGSFTAPDWWGVPRGSYPMFVRQGWASPVPKTYELRVWMKFTALGADKTRGGGVYFSADRDHAFTDAAADPHNAGYNLILRQNGQLQLYRKEPSRTVLLKSINTKAPVTGTLAKLQIKVTGTGIYIRRYDVTSPGATVNDAKYRGPYLYLGRSAYAGQQGPGLTFKAVYK</sequence>
<dbReference type="RefSeq" id="WP_378287180.1">
    <property type="nucleotide sequence ID" value="NZ_JBHSON010000067.1"/>
</dbReference>
<reference evidence="3" key="1">
    <citation type="journal article" date="2019" name="Int. J. Syst. Evol. Microbiol.">
        <title>The Global Catalogue of Microorganisms (GCM) 10K type strain sequencing project: providing services to taxonomists for standard genome sequencing and annotation.</title>
        <authorList>
            <consortium name="The Broad Institute Genomics Platform"/>
            <consortium name="The Broad Institute Genome Sequencing Center for Infectious Disease"/>
            <person name="Wu L."/>
            <person name="Ma J."/>
        </authorList>
    </citation>
    <scope>NUCLEOTIDE SEQUENCE [LARGE SCALE GENOMIC DNA]</scope>
    <source>
        <strain evidence="3">KCTC 42087</strain>
    </source>
</reference>
<accession>A0ABW1A9P7</accession>
<dbReference type="InterPro" id="IPR017946">
    <property type="entry name" value="PLC-like_Pdiesterase_TIM-brl"/>
</dbReference>
<evidence type="ECO:0000313" key="3">
    <source>
        <dbReference type="Proteomes" id="UP001596074"/>
    </source>
</evidence>
<name>A0ABW1A9P7_9ACTN</name>
<proteinExistence type="predicted"/>
<feature type="domain" description="GP-PDE" evidence="1">
    <location>
        <begin position="1"/>
        <end position="233"/>
    </location>
</feature>
<dbReference type="SUPFAM" id="SSF51695">
    <property type="entry name" value="PLC-like phosphodiesterases"/>
    <property type="match status" value="1"/>
</dbReference>
<dbReference type="Gene3D" id="3.20.20.190">
    <property type="entry name" value="Phosphatidylinositol (PI) phosphodiesterase"/>
    <property type="match status" value="1"/>
</dbReference>
<gene>
    <name evidence="2" type="ORF">ACFPZN_37155</name>
</gene>
<dbReference type="PROSITE" id="PS51704">
    <property type="entry name" value="GP_PDE"/>
    <property type="match status" value="1"/>
</dbReference>
<dbReference type="InterPro" id="IPR030395">
    <property type="entry name" value="GP_PDE_dom"/>
</dbReference>
<dbReference type="Proteomes" id="UP001596074">
    <property type="component" value="Unassembled WGS sequence"/>
</dbReference>
<dbReference type="PANTHER" id="PTHR46211:SF1">
    <property type="entry name" value="GLYCEROPHOSPHODIESTER PHOSPHODIESTERASE, CYTOPLASMIC"/>
    <property type="match status" value="1"/>
</dbReference>
<comment type="caution">
    <text evidence="2">The sequence shown here is derived from an EMBL/GenBank/DDBJ whole genome shotgun (WGS) entry which is preliminary data.</text>
</comment>
<protein>
    <submittedName>
        <fullName evidence="2">Glycerophosphodiester phosphodiesterase</fullName>
    </submittedName>
</protein>
<evidence type="ECO:0000259" key="1">
    <source>
        <dbReference type="PROSITE" id="PS51704"/>
    </source>
</evidence>
<organism evidence="2 3">
    <name type="scientific">Actinomadura rugatobispora</name>
    <dbReference type="NCBI Taxonomy" id="1994"/>
    <lineage>
        <taxon>Bacteria</taxon>
        <taxon>Bacillati</taxon>
        <taxon>Actinomycetota</taxon>
        <taxon>Actinomycetes</taxon>
        <taxon>Streptosporangiales</taxon>
        <taxon>Thermomonosporaceae</taxon>
        <taxon>Actinomadura</taxon>
    </lineage>
</organism>